<evidence type="ECO:0000313" key="2">
    <source>
        <dbReference type="EMBL" id="MFC4132068.1"/>
    </source>
</evidence>
<keyword evidence="1" id="KW-1133">Transmembrane helix</keyword>
<name>A0ABV8LNN3_9ACTN</name>
<reference evidence="3" key="1">
    <citation type="journal article" date="2019" name="Int. J. Syst. Evol. Microbiol.">
        <title>The Global Catalogue of Microorganisms (GCM) 10K type strain sequencing project: providing services to taxonomists for standard genome sequencing and annotation.</title>
        <authorList>
            <consortium name="The Broad Institute Genomics Platform"/>
            <consortium name="The Broad Institute Genome Sequencing Center for Infectious Disease"/>
            <person name="Wu L."/>
            <person name="Ma J."/>
        </authorList>
    </citation>
    <scope>NUCLEOTIDE SEQUENCE [LARGE SCALE GENOMIC DNA]</scope>
    <source>
        <strain evidence="3">CGMCC 4.7289</strain>
    </source>
</reference>
<keyword evidence="3" id="KW-1185">Reference proteome</keyword>
<sequence length="80" mass="9034">MRLHDGRRIALKVWEPALVRAITRRPSRHSHHTHAIAQLLTDIPAATSVGDVERHWRYARLALALAPLLVFGVAVLMLRS</sequence>
<evidence type="ECO:0000313" key="3">
    <source>
        <dbReference type="Proteomes" id="UP001595816"/>
    </source>
</evidence>
<keyword evidence="1" id="KW-0472">Membrane</keyword>
<accession>A0ABV8LNN3</accession>
<comment type="caution">
    <text evidence="2">The sequence shown here is derived from an EMBL/GenBank/DDBJ whole genome shotgun (WGS) entry which is preliminary data.</text>
</comment>
<evidence type="ECO:0000256" key="1">
    <source>
        <dbReference type="SAM" id="Phobius"/>
    </source>
</evidence>
<dbReference type="EMBL" id="JBHSAY010000009">
    <property type="protein sequence ID" value="MFC4132068.1"/>
    <property type="molecule type" value="Genomic_DNA"/>
</dbReference>
<protein>
    <submittedName>
        <fullName evidence="2">Uncharacterized protein</fullName>
    </submittedName>
</protein>
<dbReference type="Proteomes" id="UP001595816">
    <property type="component" value="Unassembled WGS sequence"/>
</dbReference>
<organism evidence="2 3">
    <name type="scientific">Hamadaea flava</name>
    <dbReference type="NCBI Taxonomy" id="1742688"/>
    <lineage>
        <taxon>Bacteria</taxon>
        <taxon>Bacillati</taxon>
        <taxon>Actinomycetota</taxon>
        <taxon>Actinomycetes</taxon>
        <taxon>Micromonosporales</taxon>
        <taxon>Micromonosporaceae</taxon>
        <taxon>Hamadaea</taxon>
    </lineage>
</organism>
<keyword evidence="1" id="KW-0812">Transmembrane</keyword>
<gene>
    <name evidence="2" type="ORF">ACFOZ4_15775</name>
</gene>
<feature type="transmembrane region" description="Helical" evidence="1">
    <location>
        <begin position="58"/>
        <end position="78"/>
    </location>
</feature>
<proteinExistence type="predicted"/>
<dbReference type="RefSeq" id="WP_253753939.1">
    <property type="nucleotide sequence ID" value="NZ_JAMZDZ010000001.1"/>
</dbReference>